<reference evidence="1" key="1">
    <citation type="journal article" date="2023" name="Mol. Ecol. Resour.">
        <title>Chromosome-level genome assembly of a triploid poplar Populus alba 'Berolinensis'.</title>
        <authorList>
            <person name="Chen S."/>
            <person name="Yu Y."/>
            <person name="Wang X."/>
            <person name="Wang S."/>
            <person name="Zhang T."/>
            <person name="Zhou Y."/>
            <person name="He R."/>
            <person name="Meng N."/>
            <person name="Wang Y."/>
            <person name="Liu W."/>
            <person name="Liu Z."/>
            <person name="Liu J."/>
            <person name="Guo Q."/>
            <person name="Huang H."/>
            <person name="Sederoff R.R."/>
            <person name="Wang G."/>
            <person name="Qu G."/>
            <person name="Chen S."/>
        </authorList>
    </citation>
    <scope>NUCLEOTIDE SEQUENCE</scope>
    <source>
        <strain evidence="1">SC-2020</strain>
    </source>
</reference>
<organism evidence="1 2">
    <name type="scientific">Populus alba x Populus x berolinensis</name>
    <dbReference type="NCBI Taxonomy" id="444605"/>
    <lineage>
        <taxon>Eukaryota</taxon>
        <taxon>Viridiplantae</taxon>
        <taxon>Streptophyta</taxon>
        <taxon>Embryophyta</taxon>
        <taxon>Tracheophyta</taxon>
        <taxon>Spermatophyta</taxon>
        <taxon>Magnoliopsida</taxon>
        <taxon>eudicotyledons</taxon>
        <taxon>Gunneridae</taxon>
        <taxon>Pentapetalae</taxon>
        <taxon>rosids</taxon>
        <taxon>fabids</taxon>
        <taxon>Malpighiales</taxon>
        <taxon>Salicaceae</taxon>
        <taxon>Saliceae</taxon>
        <taxon>Populus</taxon>
    </lineage>
</organism>
<protein>
    <submittedName>
        <fullName evidence="1">Uncharacterized protein</fullName>
    </submittedName>
</protein>
<name>A0AAD6Q839_9ROSI</name>
<accession>A0AAD6Q839</accession>
<sequence>MLQCRPCNLVLDPRQDSGIEDSPKWWSHDRLTSHFESLVPMCQTEETCYGRSRSILTTRQTIKEGKTEGSFGSLHEK</sequence>
<evidence type="ECO:0000313" key="2">
    <source>
        <dbReference type="Proteomes" id="UP001164929"/>
    </source>
</evidence>
<proteinExistence type="predicted"/>
<evidence type="ECO:0000313" key="1">
    <source>
        <dbReference type="EMBL" id="KAJ6980573.1"/>
    </source>
</evidence>
<dbReference type="Proteomes" id="UP001164929">
    <property type="component" value="Chromosome 11"/>
</dbReference>
<gene>
    <name evidence="1" type="ORF">NC653_028391</name>
</gene>
<dbReference type="EMBL" id="JAQIZT010000011">
    <property type="protein sequence ID" value="KAJ6980573.1"/>
    <property type="molecule type" value="Genomic_DNA"/>
</dbReference>
<keyword evidence="2" id="KW-1185">Reference proteome</keyword>
<comment type="caution">
    <text evidence="1">The sequence shown here is derived from an EMBL/GenBank/DDBJ whole genome shotgun (WGS) entry which is preliminary data.</text>
</comment>
<dbReference type="AlphaFoldDB" id="A0AAD6Q839"/>